<dbReference type="GO" id="GO:0030276">
    <property type="term" value="F:clathrin binding"/>
    <property type="evidence" value="ECO:0007669"/>
    <property type="project" value="TreeGrafter"/>
</dbReference>
<evidence type="ECO:0000256" key="1">
    <source>
        <dbReference type="SAM" id="MobiDB-lite"/>
    </source>
</evidence>
<dbReference type="SUPFAM" id="SSF49562">
    <property type="entry name" value="C2 domain (Calcium/lipid-binding domain, CaLB)"/>
    <property type="match status" value="2"/>
</dbReference>
<dbReference type="Gene3D" id="2.60.40.150">
    <property type="entry name" value="C2 domain"/>
    <property type="match status" value="2"/>
</dbReference>
<sequence>MENISNKISPLFNRLFSNQLFDRIISGDDHVNSSANTHHDNNSHETSTKNEYQKNPTSGIPDFQYHTQSRYLQGRHLGRLNPSLYLSEETEDLYEIQPGHIGRVWFSVSYNKRMELLKVTIHKARNLRQMSINSKSQYVGSSSVQSGTFSEEHATVDYRVKVFIEQAEKKCHVTAIKKHTINPDFNESFCFQIAPHSISQKSLNLHVLSTDRRRRCILIGRATFTLDQLISSEKEDDNKTLRIYRDLEIDFENPATAYPQLFVALTYFPSTERLIVGLFECRNLPLRENDIYAKVTVCQGIQGKELKAKRTEALGSKEGFNESFVFQKISDPSSINVRITLIQHGFIDKQLGFVVLGGEMVSKGRGVDHWRSMIERPEEQVGEWQEIQMY</sequence>
<evidence type="ECO:0000313" key="4">
    <source>
        <dbReference type="WBParaSite" id="TREG1_9540.1"/>
    </source>
</evidence>
<dbReference type="InterPro" id="IPR000008">
    <property type="entry name" value="C2_dom"/>
</dbReference>
<dbReference type="GO" id="GO:0005544">
    <property type="term" value="F:calcium-dependent phospholipid binding"/>
    <property type="evidence" value="ECO:0007669"/>
    <property type="project" value="TreeGrafter"/>
</dbReference>
<dbReference type="GO" id="GO:0005886">
    <property type="term" value="C:plasma membrane"/>
    <property type="evidence" value="ECO:0007669"/>
    <property type="project" value="TreeGrafter"/>
</dbReference>
<dbReference type="Proteomes" id="UP000050795">
    <property type="component" value="Unassembled WGS sequence"/>
</dbReference>
<dbReference type="Pfam" id="PF00168">
    <property type="entry name" value="C2"/>
    <property type="match status" value="2"/>
</dbReference>
<dbReference type="SMART" id="SM00239">
    <property type="entry name" value="C2"/>
    <property type="match status" value="2"/>
</dbReference>
<feature type="region of interest" description="Disordered" evidence="1">
    <location>
        <begin position="32"/>
        <end position="60"/>
    </location>
</feature>
<dbReference type="PANTHER" id="PTHR10024">
    <property type="entry name" value="SYNAPTOTAGMIN"/>
    <property type="match status" value="1"/>
</dbReference>
<evidence type="ECO:0000313" key="3">
    <source>
        <dbReference type="Proteomes" id="UP000050795"/>
    </source>
</evidence>
<organism evidence="3 4">
    <name type="scientific">Trichobilharzia regenti</name>
    <name type="common">Nasal bird schistosome</name>
    <dbReference type="NCBI Taxonomy" id="157069"/>
    <lineage>
        <taxon>Eukaryota</taxon>
        <taxon>Metazoa</taxon>
        <taxon>Spiralia</taxon>
        <taxon>Lophotrochozoa</taxon>
        <taxon>Platyhelminthes</taxon>
        <taxon>Trematoda</taxon>
        <taxon>Digenea</taxon>
        <taxon>Strigeidida</taxon>
        <taxon>Schistosomatoidea</taxon>
        <taxon>Schistosomatidae</taxon>
        <taxon>Trichobilharzia</taxon>
    </lineage>
</organism>
<feature type="domain" description="C2" evidence="2">
    <location>
        <begin position="100"/>
        <end position="239"/>
    </location>
</feature>
<dbReference type="WBParaSite" id="TREG1_9540.1">
    <property type="protein sequence ID" value="TREG1_9540.1"/>
    <property type="gene ID" value="TREG1_9540"/>
</dbReference>
<dbReference type="PROSITE" id="PS50004">
    <property type="entry name" value="C2"/>
    <property type="match status" value="2"/>
</dbReference>
<name>A0AA85KKS3_TRIRE</name>
<dbReference type="InterPro" id="IPR035892">
    <property type="entry name" value="C2_domain_sf"/>
</dbReference>
<keyword evidence="3" id="KW-1185">Reference proteome</keyword>
<dbReference type="GO" id="GO:0001786">
    <property type="term" value="F:phosphatidylserine binding"/>
    <property type="evidence" value="ECO:0007669"/>
    <property type="project" value="TreeGrafter"/>
</dbReference>
<dbReference type="GO" id="GO:0005509">
    <property type="term" value="F:calcium ion binding"/>
    <property type="evidence" value="ECO:0007669"/>
    <property type="project" value="TreeGrafter"/>
</dbReference>
<dbReference type="GO" id="GO:0017156">
    <property type="term" value="P:calcium-ion regulated exocytosis"/>
    <property type="evidence" value="ECO:0007669"/>
    <property type="project" value="TreeGrafter"/>
</dbReference>
<feature type="compositionally biased region" description="Basic and acidic residues" evidence="1">
    <location>
        <begin position="32"/>
        <end position="52"/>
    </location>
</feature>
<dbReference type="GO" id="GO:0000149">
    <property type="term" value="F:SNARE binding"/>
    <property type="evidence" value="ECO:0007669"/>
    <property type="project" value="TreeGrafter"/>
</dbReference>
<dbReference type="PANTHER" id="PTHR10024:SF234">
    <property type="entry name" value="SYNAPTOTAGMIN-15-RELATED"/>
    <property type="match status" value="1"/>
</dbReference>
<dbReference type="GO" id="GO:0070382">
    <property type="term" value="C:exocytic vesicle"/>
    <property type="evidence" value="ECO:0007669"/>
    <property type="project" value="TreeGrafter"/>
</dbReference>
<dbReference type="AlphaFoldDB" id="A0AA85KKS3"/>
<feature type="domain" description="C2" evidence="2">
    <location>
        <begin position="257"/>
        <end position="371"/>
    </location>
</feature>
<proteinExistence type="predicted"/>
<protein>
    <recommendedName>
        <fullName evidence="2">C2 domain-containing protein</fullName>
    </recommendedName>
</protein>
<reference evidence="4" key="2">
    <citation type="submission" date="2023-11" db="UniProtKB">
        <authorList>
            <consortium name="WormBaseParasite"/>
        </authorList>
    </citation>
    <scope>IDENTIFICATION</scope>
</reference>
<evidence type="ECO:0000259" key="2">
    <source>
        <dbReference type="PROSITE" id="PS50004"/>
    </source>
</evidence>
<reference evidence="3" key="1">
    <citation type="submission" date="2022-06" db="EMBL/GenBank/DDBJ databases">
        <authorList>
            <person name="Berger JAMES D."/>
            <person name="Berger JAMES D."/>
        </authorList>
    </citation>
    <scope>NUCLEOTIDE SEQUENCE [LARGE SCALE GENOMIC DNA]</scope>
</reference>
<accession>A0AA85KKS3</accession>